<accession>A0A383ELA5</accession>
<proteinExistence type="predicted"/>
<dbReference type="AlphaFoldDB" id="A0A383ELA5"/>
<feature type="non-terminal residue" evidence="1">
    <location>
        <position position="193"/>
    </location>
</feature>
<gene>
    <name evidence="1" type="ORF">METZ01_LOCUS510500</name>
</gene>
<dbReference type="EMBL" id="UINC01226952">
    <property type="protein sequence ID" value="SVE57646.1"/>
    <property type="molecule type" value="Genomic_DNA"/>
</dbReference>
<name>A0A383ELA5_9ZZZZ</name>
<reference evidence="1" key="1">
    <citation type="submission" date="2018-05" db="EMBL/GenBank/DDBJ databases">
        <authorList>
            <person name="Lanie J.A."/>
            <person name="Ng W.-L."/>
            <person name="Kazmierczak K.M."/>
            <person name="Andrzejewski T.M."/>
            <person name="Davidsen T.M."/>
            <person name="Wayne K.J."/>
            <person name="Tettelin H."/>
            <person name="Glass J.I."/>
            <person name="Rusch D."/>
            <person name="Podicherti R."/>
            <person name="Tsui H.-C.T."/>
            <person name="Winkler M.E."/>
        </authorList>
    </citation>
    <scope>NUCLEOTIDE SEQUENCE</scope>
</reference>
<sequence>MAVKDFIITVYTEEHGVQDGQYPLMSIFFNDALIESNIEVKNENRNTYTQPSKTLLPDWTGVQANGREHLVAFFNYKFIVSLNDNSDNNLITEHLIKIIFDNPSLTCSITIKQIEVNETRLKIPGTYTFINSENLEYELKFKMPIYPHKKEVNLVKGPKWKVEYLNVFPTPISIRYFIKHECKETLIEMIHDY</sequence>
<organism evidence="1">
    <name type="scientific">marine metagenome</name>
    <dbReference type="NCBI Taxonomy" id="408172"/>
    <lineage>
        <taxon>unclassified sequences</taxon>
        <taxon>metagenomes</taxon>
        <taxon>ecological metagenomes</taxon>
    </lineage>
</organism>
<protein>
    <submittedName>
        <fullName evidence="1">Uncharacterized protein</fullName>
    </submittedName>
</protein>
<evidence type="ECO:0000313" key="1">
    <source>
        <dbReference type="EMBL" id="SVE57646.1"/>
    </source>
</evidence>